<evidence type="ECO:0000313" key="1">
    <source>
        <dbReference type="EMBL" id="KAK3065384.1"/>
    </source>
</evidence>
<name>A0ACC3DCY6_9PEZI</name>
<proteinExistence type="predicted"/>
<protein>
    <submittedName>
        <fullName evidence="1">Uncharacterized protein</fullName>
    </submittedName>
</protein>
<keyword evidence="2" id="KW-1185">Reference proteome</keyword>
<dbReference type="Proteomes" id="UP001186974">
    <property type="component" value="Unassembled WGS sequence"/>
</dbReference>
<dbReference type="EMBL" id="JAWDJW010006337">
    <property type="protein sequence ID" value="KAK3065384.1"/>
    <property type="molecule type" value="Genomic_DNA"/>
</dbReference>
<sequence>MPPSTRRRGQPEPPQHFIDPGPDTDDITHGELPEEELMEEGDGEEEDEDDGLINAPVPDHPLVLPPGCKEISSLASWTVSTSKPGCGIPQLLAPSTSLFWQSDGPQPHHLNIHFFKLVAISGIKIYLDFDADESYTPTKIAFLAGTGYNDLVEWCVMAFEQPRGWIDVDFSGVGDAEGGGGGGSSSDLSSDDDGDDMNGGEGGMRDEEAKLERKRRRQPLLRCMLLQVQIRENHQNGKDTHLRGLQIFAPDRSADQRVAGEPMRAPPVVSKRQSEGVKGKGRERRKWSGREPLWAGVPGIR</sequence>
<accession>A0ACC3DCY6</accession>
<comment type="caution">
    <text evidence="1">The sequence shown here is derived from an EMBL/GenBank/DDBJ whole genome shotgun (WGS) entry which is preliminary data.</text>
</comment>
<gene>
    <name evidence="1" type="ORF">LTS18_011907</name>
</gene>
<reference evidence="1" key="1">
    <citation type="submission" date="2024-09" db="EMBL/GenBank/DDBJ databases">
        <title>Black Yeasts Isolated from many extreme environments.</title>
        <authorList>
            <person name="Coleine C."/>
            <person name="Stajich J.E."/>
            <person name="Selbmann L."/>
        </authorList>
    </citation>
    <scope>NUCLEOTIDE SEQUENCE</scope>
    <source>
        <strain evidence="1">CCFEE 5737</strain>
    </source>
</reference>
<evidence type="ECO:0000313" key="2">
    <source>
        <dbReference type="Proteomes" id="UP001186974"/>
    </source>
</evidence>
<organism evidence="1 2">
    <name type="scientific">Coniosporium uncinatum</name>
    <dbReference type="NCBI Taxonomy" id="93489"/>
    <lineage>
        <taxon>Eukaryota</taxon>
        <taxon>Fungi</taxon>
        <taxon>Dikarya</taxon>
        <taxon>Ascomycota</taxon>
        <taxon>Pezizomycotina</taxon>
        <taxon>Dothideomycetes</taxon>
        <taxon>Dothideomycetes incertae sedis</taxon>
        <taxon>Coniosporium</taxon>
    </lineage>
</organism>